<evidence type="ECO:0000256" key="6">
    <source>
        <dbReference type="ARBA" id="ARBA00022984"/>
    </source>
</evidence>
<dbReference type="UniPathway" id="UPA00219"/>
<dbReference type="HAMAP" id="MF_00033">
    <property type="entry name" value="MurG"/>
    <property type="match status" value="1"/>
</dbReference>
<evidence type="ECO:0000313" key="14">
    <source>
        <dbReference type="Proteomes" id="UP000176631"/>
    </source>
</evidence>
<evidence type="ECO:0000256" key="7">
    <source>
        <dbReference type="ARBA" id="ARBA00023136"/>
    </source>
</evidence>
<dbReference type="Pfam" id="PF03033">
    <property type="entry name" value="Glyco_transf_28"/>
    <property type="match status" value="1"/>
</dbReference>
<dbReference type="GO" id="GO:0008360">
    <property type="term" value="P:regulation of cell shape"/>
    <property type="evidence" value="ECO:0007669"/>
    <property type="project" value="UniProtKB-KW"/>
</dbReference>
<comment type="function">
    <text evidence="10">Cell wall formation. Catalyzes the transfer of a GlcNAc subunit on undecaprenyl-pyrophosphoryl-MurNAc-pentapeptide (lipid intermediate I) to form undecaprenyl-pyrophosphoryl-MurNAc-(pentapeptide)GlcNAc (lipid intermediate II).</text>
</comment>
<keyword evidence="1 10" id="KW-1003">Cell membrane</keyword>
<evidence type="ECO:0000256" key="5">
    <source>
        <dbReference type="ARBA" id="ARBA00022960"/>
    </source>
</evidence>
<dbReference type="GO" id="GO:0009252">
    <property type="term" value="P:peptidoglycan biosynthetic process"/>
    <property type="evidence" value="ECO:0007669"/>
    <property type="project" value="UniProtKB-UniRule"/>
</dbReference>
<keyword evidence="5 10" id="KW-0133">Cell shape</keyword>
<name>A0A1G1W9E4_9BACT</name>
<feature type="domain" description="Glycosyltransferase family 28 N-terminal" evidence="11">
    <location>
        <begin position="7"/>
        <end position="145"/>
    </location>
</feature>
<dbReference type="Gene3D" id="3.40.50.2000">
    <property type="entry name" value="Glycogen Phosphorylase B"/>
    <property type="match status" value="2"/>
</dbReference>
<comment type="catalytic activity">
    <reaction evidence="10">
        <text>di-trans,octa-cis-undecaprenyl diphospho-N-acetyl-alpha-D-muramoyl-L-alanyl-D-glutamyl-meso-2,6-diaminopimeloyl-D-alanyl-D-alanine + UDP-N-acetyl-alpha-D-glucosamine = di-trans,octa-cis-undecaprenyl diphospho-[N-acetyl-alpha-D-glucosaminyl-(1-&gt;4)]-N-acetyl-alpha-D-muramoyl-L-alanyl-D-glutamyl-meso-2,6-diaminopimeloyl-D-alanyl-D-alanine + UDP + H(+)</text>
        <dbReference type="Rhea" id="RHEA:31227"/>
        <dbReference type="ChEBI" id="CHEBI:15378"/>
        <dbReference type="ChEBI" id="CHEBI:57705"/>
        <dbReference type="ChEBI" id="CHEBI:58223"/>
        <dbReference type="ChEBI" id="CHEBI:61387"/>
        <dbReference type="ChEBI" id="CHEBI:61388"/>
        <dbReference type="EC" id="2.4.1.227"/>
    </reaction>
</comment>
<evidence type="ECO:0000256" key="4">
    <source>
        <dbReference type="ARBA" id="ARBA00022679"/>
    </source>
</evidence>
<dbReference type="STRING" id="1802593.A2172_00315"/>
<organism evidence="13 14">
    <name type="scientific">Candidatus Woykebacteria bacterium RBG_13_40_15</name>
    <dbReference type="NCBI Taxonomy" id="1802593"/>
    <lineage>
        <taxon>Bacteria</taxon>
        <taxon>Candidatus Woykeibacteriota</taxon>
    </lineage>
</organism>
<keyword evidence="6 10" id="KW-0573">Peptidoglycan synthesis</keyword>
<dbReference type="InterPro" id="IPR004276">
    <property type="entry name" value="GlycoTrans_28_N"/>
</dbReference>
<evidence type="ECO:0000256" key="9">
    <source>
        <dbReference type="ARBA" id="ARBA00023316"/>
    </source>
</evidence>
<dbReference type="GO" id="GO:0051991">
    <property type="term" value="F:UDP-N-acetyl-D-glucosamine:N-acetylmuramoyl-L-alanyl-D-glutamyl-meso-2,6-diaminopimelyl-D-alanyl-D-alanine-diphosphoundecaprenol 4-beta-N-acetylglucosaminlytransferase activity"/>
    <property type="evidence" value="ECO:0007669"/>
    <property type="project" value="RHEA"/>
</dbReference>
<evidence type="ECO:0000313" key="13">
    <source>
        <dbReference type="EMBL" id="OGY24299.1"/>
    </source>
</evidence>
<dbReference type="EC" id="2.4.1.227" evidence="10"/>
<evidence type="ECO:0000256" key="3">
    <source>
        <dbReference type="ARBA" id="ARBA00022676"/>
    </source>
</evidence>
<comment type="caution">
    <text evidence="10">Lacks conserved residue(s) required for the propagation of feature annotation.</text>
</comment>
<sequence length="369" mass="40509">MKVAICGGHLTPALAVIGELKKRGIKDLIFIGREKATEGDSASSAESVVIPTLDIKFYAISAGRLQRKFTRYTIPSLLKVPIGLAQTLLILSQEKPNLVISFGSYVAFPVVVAAWILGIPSITHEQTVKGGLANHLIARFAKKIAVSWPDSLEFFPKERTVLTGNPIRGEILSIKKKRVSRPVVFITGGNQGAHTLNEIVLEIIEELLQKYEIIHQTGGATKFKDFEMLSARVTQLSQRLQNRYKLSKWLNSNDLIEVYSRASLIVGRSGANTVSEAAAVGIPALFIPLPWAGGGEQDRNAEMLKELGAALILPQDRLTPQRLFAAINMIISNFDEFKKSAKKAKKLIYPQAAKNFVDEALKLTDQNAV</sequence>
<feature type="binding site" evidence="10">
    <location>
        <position position="168"/>
    </location>
    <ligand>
        <name>UDP-N-acetyl-alpha-D-glucosamine</name>
        <dbReference type="ChEBI" id="CHEBI:57705"/>
    </ligand>
</feature>
<keyword evidence="8 10" id="KW-0131">Cell cycle</keyword>
<dbReference type="GO" id="GO:0005975">
    <property type="term" value="P:carbohydrate metabolic process"/>
    <property type="evidence" value="ECO:0007669"/>
    <property type="project" value="InterPro"/>
</dbReference>
<reference evidence="13 14" key="1">
    <citation type="journal article" date="2016" name="Nat. Commun.">
        <title>Thousands of microbial genomes shed light on interconnected biogeochemical processes in an aquifer system.</title>
        <authorList>
            <person name="Anantharaman K."/>
            <person name="Brown C.T."/>
            <person name="Hug L.A."/>
            <person name="Sharon I."/>
            <person name="Castelle C.J."/>
            <person name="Probst A.J."/>
            <person name="Thomas B.C."/>
            <person name="Singh A."/>
            <person name="Wilkins M.J."/>
            <person name="Karaoz U."/>
            <person name="Brodie E.L."/>
            <person name="Williams K.H."/>
            <person name="Hubbard S.S."/>
            <person name="Banfield J.F."/>
        </authorList>
    </citation>
    <scope>NUCLEOTIDE SEQUENCE [LARGE SCALE GENOMIC DNA]</scope>
</reference>
<dbReference type="GO" id="GO:0051301">
    <property type="term" value="P:cell division"/>
    <property type="evidence" value="ECO:0007669"/>
    <property type="project" value="UniProtKB-KW"/>
</dbReference>
<proteinExistence type="inferred from homology"/>
<keyword evidence="3 10" id="KW-0328">Glycosyltransferase</keyword>
<gene>
    <name evidence="10" type="primary">murG</name>
    <name evidence="13" type="ORF">A2172_00315</name>
</gene>
<comment type="subcellular location">
    <subcellularLocation>
        <location evidence="10">Cell membrane</location>
        <topology evidence="10">Peripheral membrane protein</topology>
        <orientation evidence="10">Cytoplasmic side</orientation>
    </subcellularLocation>
</comment>
<comment type="caution">
    <text evidence="13">The sequence shown here is derived from an EMBL/GenBank/DDBJ whole genome shotgun (WGS) entry which is preliminary data.</text>
</comment>
<evidence type="ECO:0000256" key="2">
    <source>
        <dbReference type="ARBA" id="ARBA00022618"/>
    </source>
</evidence>
<evidence type="ECO:0000259" key="11">
    <source>
        <dbReference type="Pfam" id="PF03033"/>
    </source>
</evidence>
<evidence type="ECO:0000256" key="8">
    <source>
        <dbReference type="ARBA" id="ARBA00023306"/>
    </source>
</evidence>
<dbReference type="GO" id="GO:0071555">
    <property type="term" value="P:cell wall organization"/>
    <property type="evidence" value="ECO:0007669"/>
    <property type="project" value="UniProtKB-KW"/>
</dbReference>
<dbReference type="AlphaFoldDB" id="A0A1G1W9E4"/>
<keyword evidence="7 10" id="KW-0472">Membrane</keyword>
<evidence type="ECO:0000256" key="10">
    <source>
        <dbReference type="HAMAP-Rule" id="MF_00033"/>
    </source>
</evidence>
<feature type="binding site" evidence="10">
    <location>
        <position position="297"/>
    </location>
    <ligand>
        <name>UDP-N-acetyl-alpha-D-glucosamine</name>
        <dbReference type="ChEBI" id="CHEBI:57705"/>
    </ligand>
</feature>
<dbReference type="EMBL" id="MHCP01000014">
    <property type="protein sequence ID" value="OGY24299.1"/>
    <property type="molecule type" value="Genomic_DNA"/>
</dbReference>
<keyword evidence="9 10" id="KW-0961">Cell wall biogenesis/degradation</keyword>
<dbReference type="GO" id="GO:0005886">
    <property type="term" value="C:plasma membrane"/>
    <property type="evidence" value="ECO:0007669"/>
    <property type="project" value="UniProtKB-SubCell"/>
</dbReference>
<evidence type="ECO:0000259" key="12">
    <source>
        <dbReference type="Pfam" id="PF04101"/>
    </source>
</evidence>
<feature type="domain" description="Glycosyl transferase family 28 C-terminal" evidence="12">
    <location>
        <begin position="183"/>
        <end position="352"/>
    </location>
</feature>
<keyword evidence="4 10" id="KW-0808">Transferase</keyword>
<dbReference type="PANTHER" id="PTHR21015">
    <property type="entry name" value="UDP-N-ACETYLGLUCOSAMINE--N-ACETYLMURAMYL-(PENTAPEPTIDE) PYROPHOSPHORYL-UNDECAPRENOL N-ACETYLGLUCOSAMINE TRANSFERASE 1"/>
    <property type="match status" value="1"/>
</dbReference>
<accession>A0A1G1W9E4</accession>
<protein>
    <recommendedName>
        <fullName evidence="10">UDP-N-acetylglucosamine--N-acetylmuramyl-(pentapeptide) pyrophosphoryl-undecaprenol N-acetylglucosamine transferase</fullName>
        <ecNumber evidence="10">2.4.1.227</ecNumber>
    </recommendedName>
    <alternativeName>
        <fullName evidence="10">Undecaprenyl-PP-MurNAc-pentapeptide-UDPGlcNAc GlcNAc transferase</fullName>
    </alternativeName>
</protein>
<dbReference type="InterPro" id="IPR007235">
    <property type="entry name" value="Glyco_trans_28_C"/>
</dbReference>
<evidence type="ECO:0000256" key="1">
    <source>
        <dbReference type="ARBA" id="ARBA00022475"/>
    </source>
</evidence>
<dbReference type="Proteomes" id="UP000176631">
    <property type="component" value="Unassembled WGS sequence"/>
</dbReference>
<comment type="similarity">
    <text evidence="10">Belongs to the glycosyltransferase 28 family. MurG subfamily.</text>
</comment>
<dbReference type="InterPro" id="IPR006009">
    <property type="entry name" value="GlcNAc_MurG"/>
</dbReference>
<keyword evidence="2 10" id="KW-0132">Cell division</keyword>
<dbReference type="GO" id="GO:0050511">
    <property type="term" value="F:undecaprenyldiphospho-muramoylpentapeptide beta-N-acetylglucosaminyltransferase activity"/>
    <property type="evidence" value="ECO:0007669"/>
    <property type="project" value="UniProtKB-UniRule"/>
</dbReference>
<dbReference type="SUPFAM" id="SSF53756">
    <property type="entry name" value="UDP-Glycosyltransferase/glycogen phosphorylase"/>
    <property type="match status" value="1"/>
</dbReference>
<dbReference type="Pfam" id="PF04101">
    <property type="entry name" value="Glyco_tran_28_C"/>
    <property type="match status" value="1"/>
</dbReference>
<dbReference type="CDD" id="cd03785">
    <property type="entry name" value="GT28_MurG"/>
    <property type="match status" value="1"/>
</dbReference>
<dbReference type="PANTHER" id="PTHR21015:SF22">
    <property type="entry name" value="GLYCOSYLTRANSFERASE"/>
    <property type="match status" value="1"/>
</dbReference>
<comment type="pathway">
    <text evidence="10">Cell wall biogenesis; peptidoglycan biosynthesis.</text>
</comment>